<evidence type="ECO:0000313" key="2">
    <source>
        <dbReference type="EMBL" id="KYN15842.1"/>
    </source>
</evidence>
<keyword evidence="3" id="KW-1185">Reference proteome</keyword>
<sequence length="118" mass="13357">MHDRWCALACTLLEALLLRPPQLDRSSEVSIQLISHNPSYLYHSAIVAISTRLPAFPWETISLLSSARSLSPASSAYEVSVCALQRHRTRIAPQDSNHFAGKPCDWRQIRQGRHNYFA</sequence>
<dbReference type="STRING" id="471704.A0A195DSR6"/>
<dbReference type="AlphaFoldDB" id="A0A195DSR6"/>
<organism evidence="2 3">
    <name type="scientific">Trachymyrmex cornetzi</name>
    <dbReference type="NCBI Taxonomy" id="471704"/>
    <lineage>
        <taxon>Eukaryota</taxon>
        <taxon>Metazoa</taxon>
        <taxon>Ecdysozoa</taxon>
        <taxon>Arthropoda</taxon>
        <taxon>Hexapoda</taxon>
        <taxon>Insecta</taxon>
        <taxon>Pterygota</taxon>
        <taxon>Neoptera</taxon>
        <taxon>Endopterygota</taxon>
        <taxon>Hymenoptera</taxon>
        <taxon>Apocrita</taxon>
        <taxon>Aculeata</taxon>
        <taxon>Formicoidea</taxon>
        <taxon>Formicidae</taxon>
        <taxon>Myrmicinae</taxon>
        <taxon>Trachymyrmex</taxon>
    </lineage>
</organism>
<feature type="signal peptide" evidence="1">
    <location>
        <begin position="1"/>
        <end position="17"/>
    </location>
</feature>
<name>A0A195DSR6_9HYME</name>
<dbReference type="Proteomes" id="UP000078492">
    <property type="component" value="Unassembled WGS sequence"/>
</dbReference>
<evidence type="ECO:0008006" key="4">
    <source>
        <dbReference type="Google" id="ProtNLM"/>
    </source>
</evidence>
<dbReference type="EMBL" id="KQ980489">
    <property type="protein sequence ID" value="KYN15842.1"/>
    <property type="molecule type" value="Genomic_DNA"/>
</dbReference>
<feature type="chain" id="PRO_5008270534" description="Secreted protein" evidence="1">
    <location>
        <begin position="18"/>
        <end position="118"/>
    </location>
</feature>
<accession>A0A195DSR6</accession>
<evidence type="ECO:0000313" key="3">
    <source>
        <dbReference type="Proteomes" id="UP000078492"/>
    </source>
</evidence>
<gene>
    <name evidence="2" type="ORF">ALC57_11923</name>
</gene>
<protein>
    <recommendedName>
        <fullName evidence="4">Secreted protein</fullName>
    </recommendedName>
</protein>
<evidence type="ECO:0000256" key="1">
    <source>
        <dbReference type="SAM" id="SignalP"/>
    </source>
</evidence>
<proteinExistence type="predicted"/>
<keyword evidence="1" id="KW-0732">Signal</keyword>
<reference evidence="2 3" key="1">
    <citation type="submission" date="2015-09" db="EMBL/GenBank/DDBJ databases">
        <title>Trachymyrmex cornetzi WGS genome.</title>
        <authorList>
            <person name="Nygaard S."/>
            <person name="Hu H."/>
            <person name="Boomsma J."/>
            <person name="Zhang G."/>
        </authorList>
    </citation>
    <scope>NUCLEOTIDE SEQUENCE [LARGE SCALE GENOMIC DNA]</scope>
    <source>
        <strain evidence="2">Tcor2-1</strain>
        <tissue evidence="2">Whole body</tissue>
    </source>
</reference>